<keyword evidence="3" id="KW-1185">Reference proteome</keyword>
<proteinExistence type="predicted"/>
<evidence type="ECO:0000259" key="1">
    <source>
        <dbReference type="Pfam" id="PF24346"/>
    </source>
</evidence>
<protein>
    <recommendedName>
        <fullName evidence="1">DUF7507 domain-containing protein</fullName>
    </recommendedName>
</protein>
<accession>A0A6N1VA72</accession>
<reference evidence="2 3" key="1">
    <citation type="submission" date="2020-06" db="EMBL/GenBank/DDBJ databases">
        <title>Oricola thermophila sp. nov. isolated from a tidal sediments.</title>
        <authorList>
            <person name="Kwon K.K."/>
            <person name="Yang S.-H."/>
            <person name="Park M.-J."/>
        </authorList>
    </citation>
    <scope>NUCLEOTIDE SEQUENCE [LARGE SCALE GENOMIC DNA]</scope>
    <source>
        <strain evidence="2 3">MEBiC13590</strain>
    </source>
</reference>
<dbReference type="RefSeq" id="WP_175275330.1">
    <property type="nucleotide sequence ID" value="NZ_CP054836.1"/>
</dbReference>
<feature type="domain" description="DUF7507" evidence="1">
    <location>
        <begin position="31"/>
        <end position="105"/>
    </location>
</feature>
<feature type="domain" description="DUF7507" evidence="1">
    <location>
        <begin position="142"/>
        <end position="257"/>
    </location>
</feature>
<organism evidence="2 3">
    <name type="scientific">Oricola thermophila</name>
    <dbReference type="NCBI Taxonomy" id="2742145"/>
    <lineage>
        <taxon>Bacteria</taxon>
        <taxon>Pseudomonadati</taxon>
        <taxon>Pseudomonadota</taxon>
        <taxon>Alphaproteobacteria</taxon>
        <taxon>Hyphomicrobiales</taxon>
        <taxon>Ahrensiaceae</taxon>
        <taxon>Oricola</taxon>
    </lineage>
</organism>
<dbReference type="Proteomes" id="UP000509367">
    <property type="component" value="Chromosome"/>
</dbReference>
<sequence>MELPVEPASGALSVALEAALDVTGGMDPQNADGGDQVKIAATVSNTGNIALSDVRPADFVVMVGGVRSTVSSLAIIEPEVLAEIGPGASGEFAITYVLSDEDVYRAAGTEDGLVVRGSATARWAVGEIAAELAEYRVQVPANPRLTIAKGAAIAKAEGNRGAGLEAGDIVTYTYTVTNSGNVAISDITITDEHEGVLLNSAEAASIDEGPFAETESVADPLGVSADESGPNGVWDLLGAGGAVTFTYRHTVTQAEFEAQ</sequence>
<dbReference type="KEGG" id="orm:HTY61_02600"/>
<dbReference type="InterPro" id="IPR055354">
    <property type="entry name" value="DUF7507"/>
</dbReference>
<dbReference type="EMBL" id="CP054836">
    <property type="protein sequence ID" value="QKV17433.1"/>
    <property type="molecule type" value="Genomic_DNA"/>
</dbReference>
<dbReference type="Pfam" id="PF24346">
    <property type="entry name" value="DUF7507"/>
    <property type="match status" value="2"/>
</dbReference>
<evidence type="ECO:0000313" key="3">
    <source>
        <dbReference type="Proteomes" id="UP000509367"/>
    </source>
</evidence>
<gene>
    <name evidence="2" type="ORF">HTY61_02600</name>
</gene>
<name>A0A6N1VA72_9HYPH</name>
<evidence type="ECO:0000313" key="2">
    <source>
        <dbReference type="EMBL" id="QKV17433.1"/>
    </source>
</evidence>
<dbReference type="AlphaFoldDB" id="A0A6N1VA72"/>
<dbReference type="NCBIfam" id="TIGR01451">
    <property type="entry name" value="B_ant_repeat"/>
    <property type="match status" value="1"/>
</dbReference>
<dbReference type="InterPro" id="IPR047589">
    <property type="entry name" value="DUF11_rpt"/>
</dbReference>